<dbReference type="Proteomes" id="UP000253606">
    <property type="component" value="Chromosome"/>
</dbReference>
<dbReference type="Gene3D" id="2.40.10.480">
    <property type="match status" value="1"/>
</dbReference>
<dbReference type="AlphaFoldDB" id="A0A2Z5G7V8"/>
<evidence type="ECO:0008006" key="3">
    <source>
        <dbReference type="Google" id="ProtNLM"/>
    </source>
</evidence>
<dbReference type="SMART" id="SM00564">
    <property type="entry name" value="PQQ"/>
    <property type="match status" value="2"/>
</dbReference>
<gene>
    <name evidence="1" type="ORF">ACPOL_5897</name>
</gene>
<dbReference type="Gene3D" id="2.130.10.10">
    <property type="entry name" value="YVTN repeat-like/Quinoprotein amine dehydrogenase"/>
    <property type="match status" value="1"/>
</dbReference>
<proteinExistence type="predicted"/>
<sequence length="518" mass="55031">MLAIPFIQSPSLHAEDQAVLTWHGNNDRTGHNPNEQLLNHSTVNFANFGKVGFVSTDGLVDAQPLHVPGLKINGGIHNVVYAASEHDTVYAFDAKSGAKLWSKSLLLSGETPSDNHSCSQITPEIGITSTPVIDLAKGPHGVIYVVNMSKDSSGNYHQRINALDLVTGAQVFGGPTEIEAHYPGTGENSSGGQVVFDPAQYAERAGLLEWNGTIYTTWTSHCDIRPYTGWIIGYSATTLKQNAVLNVTPNGSEGSIWMSGAAPAQNGSYMYFLDANGTFDTTLDAGQMPIHQDFGNSLISLSQDGAAVKVHDYYATDTTVQQSNSDVDLGSGGIVLLPEILDNSGNTHYLAVGAGKDHNIYVVNRLNLGKYHPNGGSIYQVVSNALPNGAWSAPAYFDNKIYYGGVDDTLKAFSISNAKLVSTPSSRSAVTFTYPGTTPSISSNGNRNGIVWTVSHASPSVLYAYNAEDLADKYYDSGQAGSRDSFGNAAHFGTPTIADGRVYVGTTTGVAIFGVLSK</sequence>
<dbReference type="InterPro" id="IPR018391">
    <property type="entry name" value="PQQ_b-propeller_rpt"/>
</dbReference>
<protein>
    <recommendedName>
        <fullName evidence="3">Pyrrolo-quinoline quinone</fullName>
    </recommendedName>
</protein>
<name>A0A2Z5G7V8_9BACT</name>
<dbReference type="InterPro" id="IPR015943">
    <property type="entry name" value="WD40/YVTN_repeat-like_dom_sf"/>
</dbReference>
<dbReference type="SUPFAM" id="SSF50998">
    <property type="entry name" value="Quinoprotein alcohol dehydrogenase-like"/>
    <property type="match status" value="1"/>
</dbReference>
<dbReference type="InterPro" id="IPR011047">
    <property type="entry name" value="Quinoprotein_ADH-like_sf"/>
</dbReference>
<dbReference type="KEGG" id="abas:ACPOL_5897"/>
<dbReference type="OrthoDB" id="282145at2"/>
<organism evidence="1 2">
    <name type="scientific">Acidisarcina polymorpha</name>
    <dbReference type="NCBI Taxonomy" id="2211140"/>
    <lineage>
        <taxon>Bacteria</taxon>
        <taxon>Pseudomonadati</taxon>
        <taxon>Acidobacteriota</taxon>
        <taxon>Terriglobia</taxon>
        <taxon>Terriglobales</taxon>
        <taxon>Acidobacteriaceae</taxon>
        <taxon>Acidisarcina</taxon>
    </lineage>
</organism>
<accession>A0A2Z5G7V8</accession>
<evidence type="ECO:0000313" key="1">
    <source>
        <dbReference type="EMBL" id="AXC15141.1"/>
    </source>
</evidence>
<reference evidence="1 2" key="1">
    <citation type="journal article" date="2018" name="Front. Microbiol.">
        <title>Hydrolytic Capabilities as a Key to Environmental Success: Chitinolytic and Cellulolytic Acidobacteria From Acidic Sub-arctic Soils and Boreal Peatlands.</title>
        <authorList>
            <person name="Belova S.E."/>
            <person name="Ravin N.V."/>
            <person name="Pankratov T.A."/>
            <person name="Rakitin A.L."/>
            <person name="Ivanova A.A."/>
            <person name="Beletsky A.V."/>
            <person name="Mardanov A.V."/>
            <person name="Sinninghe Damste J.S."/>
            <person name="Dedysh S.N."/>
        </authorList>
    </citation>
    <scope>NUCLEOTIDE SEQUENCE [LARGE SCALE GENOMIC DNA]</scope>
    <source>
        <strain evidence="1 2">SBC82</strain>
    </source>
</reference>
<dbReference type="EMBL" id="CP030840">
    <property type="protein sequence ID" value="AXC15141.1"/>
    <property type="molecule type" value="Genomic_DNA"/>
</dbReference>
<keyword evidence="2" id="KW-1185">Reference proteome</keyword>
<evidence type="ECO:0000313" key="2">
    <source>
        <dbReference type="Proteomes" id="UP000253606"/>
    </source>
</evidence>